<dbReference type="AlphaFoldDB" id="A0A5R8QFC9"/>
<accession>A0A5R8QFC9</accession>
<name>A0A5R8QFC9_9FIRM</name>
<dbReference type="GO" id="GO:0016747">
    <property type="term" value="F:acyltransferase activity, transferring groups other than amino-acyl groups"/>
    <property type="evidence" value="ECO:0007669"/>
    <property type="project" value="InterPro"/>
</dbReference>
<dbReference type="EMBL" id="VBWP01000002">
    <property type="protein sequence ID" value="TLG76715.1"/>
    <property type="molecule type" value="Genomic_DNA"/>
</dbReference>
<reference evidence="2 3" key="1">
    <citation type="submission" date="2019-05" db="EMBL/GenBank/DDBJ databases">
        <title>Culicoidintestinum kansasii gen. nov., sp. nov. from the gastrointestinal tract of the biting midge, Culicoides sonorensis.</title>
        <authorList>
            <person name="Neupane S."/>
            <person name="Ghosh A."/>
            <person name="Gunther S."/>
            <person name="Martin K."/>
            <person name="Zurek L."/>
        </authorList>
    </citation>
    <scope>NUCLEOTIDE SEQUENCE [LARGE SCALE GENOMIC DNA]</scope>
    <source>
        <strain evidence="2 3">CS-1</strain>
    </source>
</reference>
<dbReference type="InParanoid" id="A0A5R8QFC9"/>
<dbReference type="InterPro" id="IPR016181">
    <property type="entry name" value="Acyl_CoA_acyltransferase"/>
</dbReference>
<dbReference type="PROSITE" id="PS51186">
    <property type="entry name" value="GNAT"/>
    <property type="match status" value="1"/>
</dbReference>
<gene>
    <name evidence="2" type="ORF">FEZ08_03615</name>
</gene>
<organism evidence="2 3">
    <name type="scientific">Culicoidibacter larvae</name>
    <dbReference type="NCBI Taxonomy" id="2579976"/>
    <lineage>
        <taxon>Bacteria</taxon>
        <taxon>Bacillati</taxon>
        <taxon>Bacillota</taxon>
        <taxon>Culicoidibacteria</taxon>
        <taxon>Culicoidibacterales</taxon>
        <taxon>Culicoidibacteraceae</taxon>
        <taxon>Culicoidibacter</taxon>
    </lineage>
</organism>
<dbReference type="Gene3D" id="3.40.630.30">
    <property type="match status" value="1"/>
</dbReference>
<feature type="domain" description="N-acetyltransferase" evidence="1">
    <location>
        <begin position="5"/>
        <end position="162"/>
    </location>
</feature>
<protein>
    <submittedName>
        <fullName evidence="2">N-acetyltransferase</fullName>
    </submittedName>
</protein>
<sequence>MSNKITIRNEKATDNKQVEAIIRKCFWNLYIPGANEHYLAHIMRGHEDFIPELDFVIELDGEIIGNIMYTRAKLVNENGKEKDILTFGPVCILPEHQRKGYGKKLIEYSFKRAIELGYDLVVIFGNPGNYVCHGFKSSKKYNVSLEDGIYPTAMLVKELKANALEAGKWVYHESSVFSIDEQAAVVFDDALEPMEKKHMPSQEEFYIYSHSTIE</sequence>
<evidence type="ECO:0000313" key="2">
    <source>
        <dbReference type="EMBL" id="TLG76715.1"/>
    </source>
</evidence>
<dbReference type="OrthoDB" id="9797178at2"/>
<keyword evidence="3" id="KW-1185">Reference proteome</keyword>
<keyword evidence="2" id="KW-0808">Transferase</keyword>
<proteinExistence type="predicted"/>
<evidence type="ECO:0000313" key="3">
    <source>
        <dbReference type="Proteomes" id="UP000306912"/>
    </source>
</evidence>
<dbReference type="SUPFAM" id="SSF55729">
    <property type="entry name" value="Acyl-CoA N-acyltransferases (Nat)"/>
    <property type="match status" value="1"/>
</dbReference>
<evidence type="ECO:0000259" key="1">
    <source>
        <dbReference type="PROSITE" id="PS51186"/>
    </source>
</evidence>
<dbReference type="Proteomes" id="UP000306912">
    <property type="component" value="Unassembled WGS sequence"/>
</dbReference>
<dbReference type="CDD" id="cd04301">
    <property type="entry name" value="NAT_SF"/>
    <property type="match status" value="1"/>
</dbReference>
<dbReference type="Pfam" id="PF00583">
    <property type="entry name" value="Acetyltransf_1"/>
    <property type="match status" value="1"/>
</dbReference>
<dbReference type="RefSeq" id="WP_138190352.1">
    <property type="nucleotide sequence ID" value="NZ_VBWP01000002.1"/>
</dbReference>
<comment type="caution">
    <text evidence="2">The sequence shown here is derived from an EMBL/GenBank/DDBJ whole genome shotgun (WGS) entry which is preliminary data.</text>
</comment>
<dbReference type="InterPro" id="IPR000182">
    <property type="entry name" value="GNAT_dom"/>
</dbReference>